<dbReference type="Pfam" id="PF00455">
    <property type="entry name" value="DeoRC"/>
    <property type="match status" value="1"/>
</dbReference>
<dbReference type="SUPFAM" id="SSF46785">
    <property type="entry name" value="Winged helix' DNA-binding domain"/>
    <property type="match status" value="1"/>
</dbReference>
<proteinExistence type="predicted"/>
<gene>
    <name evidence="4" type="ORF">ACFOYW_02950</name>
</gene>
<evidence type="ECO:0000256" key="2">
    <source>
        <dbReference type="ARBA" id="ARBA00023163"/>
    </source>
</evidence>
<evidence type="ECO:0000259" key="3">
    <source>
        <dbReference type="PROSITE" id="PS51000"/>
    </source>
</evidence>
<dbReference type="InterPro" id="IPR050313">
    <property type="entry name" value="Carb_Metab_HTH_regulators"/>
</dbReference>
<keyword evidence="2" id="KW-0804">Transcription</keyword>
<dbReference type="Pfam" id="PF08220">
    <property type="entry name" value="HTH_DeoR"/>
    <property type="match status" value="1"/>
</dbReference>
<reference evidence="5" key="1">
    <citation type="journal article" date="2019" name="Int. J. Syst. Evol. Microbiol.">
        <title>The Global Catalogue of Microorganisms (GCM) 10K type strain sequencing project: providing services to taxonomists for standard genome sequencing and annotation.</title>
        <authorList>
            <consortium name="The Broad Institute Genomics Platform"/>
            <consortium name="The Broad Institute Genome Sequencing Center for Infectious Disease"/>
            <person name="Wu L."/>
            <person name="Ma J."/>
        </authorList>
    </citation>
    <scope>NUCLEOTIDE SEQUENCE [LARGE SCALE GENOMIC DNA]</scope>
    <source>
        <strain evidence="5">CGMCC 1.10363</strain>
    </source>
</reference>
<dbReference type="InterPro" id="IPR036388">
    <property type="entry name" value="WH-like_DNA-bd_sf"/>
</dbReference>
<feature type="domain" description="HTH deoR-type" evidence="3">
    <location>
        <begin position="8"/>
        <end position="63"/>
    </location>
</feature>
<evidence type="ECO:0000313" key="4">
    <source>
        <dbReference type="EMBL" id="MFC4242317.1"/>
    </source>
</evidence>
<dbReference type="PANTHER" id="PTHR30363:SF44">
    <property type="entry name" value="AGA OPERON TRANSCRIPTIONAL REPRESSOR-RELATED"/>
    <property type="match status" value="1"/>
</dbReference>
<dbReference type="PANTHER" id="PTHR30363">
    <property type="entry name" value="HTH-TYPE TRANSCRIPTIONAL REGULATOR SRLR-RELATED"/>
    <property type="match status" value="1"/>
</dbReference>
<dbReference type="RefSeq" id="WP_390227137.1">
    <property type="nucleotide sequence ID" value="NZ_JBHSCN010000002.1"/>
</dbReference>
<protein>
    <submittedName>
        <fullName evidence="4">DeoR/GlpR family DNA-binding transcription regulator</fullName>
    </submittedName>
</protein>
<dbReference type="SMART" id="SM01134">
    <property type="entry name" value="DeoRC"/>
    <property type="match status" value="1"/>
</dbReference>
<dbReference type="InterPro" id="IPR037171">
    <property type="entry name" value="NagB/RpiA_transferase-like"/>
</dbReference>
<dbReference type="InterPro" id="IPR014036">
    <property type="entry name" value="DeoR-like_C"/>
</dbReference>
<keyword evidence="5" id="KW-1185">Reference proteome</keyword>
<dbReference type="GO" id="GO:0003677">
    <property type="term" value="F:DNA binding"/>
    <property type="evidence" value="ECO:0007669"/>
    <property type="project" value="UniProtKB-KW"/>
</dbReference>
<comment type="caution">
    <text evidence="4">The sequence shown here is derived from an EMBL/GenBank/DDBJ whole genome shotgun (WGS) entry which is preliminary data.</text>
</comment>
<organism evidence="4 5">
    <name type="scientific">Gryllotalpicola reticulitermitis</name>
    <dbReference type="NCBI Taxonomy" id="1184153"/>
    <lineage>
        <taxon>Bacteria</taxon>
        <taxon>Bacillati</taxon>
        <taxon>Actinomycetota</taxon>
        <taxon>Actinomycetes</taxon>
        <taxon>Micrococcales</taxon>
        <taxon>Microbacteriaceae</taxon>
        <taxon>Gryllotalpicola</taxon>
    </lineage>
</organism>
<dbReference type="EMBL" id="JBHSCN010000002">
    <property type="protein sequence ID" value="MFC4242317.1"/>
    <property type="molecule type" value="Genomic_DNA"/>
</dbReference>
<dbReference type="Gene3D" id="1.10.10.10">
    <property type="entry name" value="Winged helix-like DNA-binding domain superfamily/Winged helix DNA-binding domain"/>
    <property type="match status" value="1"/>
</dbReference>
<sequence>MTEGAVSAPERRAGMRSLIEESFFVRVAELSERFEVSAVTVRGDLEALENEGGIRRIRGGAMPTGQLAERPFELSQVDAAEQKARIAAAALRELEPGMSVLLDVGTTTAAIARALVADASAHGLTVITNGLAIALALEPALDRLDVVVTGGSLRQLQHSLVAPLADTVLGRVHADIAFIGCTGVDGRGGVTNINLPEADVKRSMMAASSRNVIVADSSKIGRVHLGRVADAPQIDLLITGDDSAPAALTALRDGGCGPIVTV</sequence>
<name>A0ABV8Q1I0_9MICO</name>
<dbReference type="Proteomes" id="UP001595900">
    <property type="component" value="Unassembled WGS sequence"/>
</dbReference>
<accession>A0ABV8Q1I0</accession>
<dbReference type="SMART" id="SM00420">
    <property type="entry name" value="HTH_DEOR"/>
    <property type="match status" value="1"/>
</dbReference>
<evidence type="ECO:0000256" key="1">
    <source>
        <dbReference type="ARBA" id="ARBA00023015"/>
    </source>
</evidence>
<dbReference type="InterPro" id="IPR001034">
    <property type="entry name" value="DeoR_HTH"/>
</dbReference>
<dbReference type="PROSITE" id="PS51000">
    <property type="entry name" value="HTH_DEOR_2"/>
    <property type="match status" value="1"/>
</dbReference>
<dbReference type="Gene3D" id="3.40.50.1360">
    <property type="match status" value="1"/>
</dbReference>
<keyword evidence="4" id="KW-0238">DNA-binding</keyword>
<dbReference type="SUPFAM" id="SSF100950">
    <property type="entry name" value="NagB/RpiA/CoA transferase-like"/>
    <property type="match status" value="1"/>
</dbReference>
<keyword evidence="1" id="KW-0805">Transcription regulation</keyword>
<evidence type="ECO:0000313" key="5">
    <source>
        <dbReference type="Proteomes" id="UP001595900"/>
    </source>
</evidence>
<dbReference type="InterPro" id="IPR036390">
    <property type="entry name" value="WH_DNA-bd_sf"/>
</dbReference>